<reference evidence="3" key="1">
    <citation type="submission" date="2025-08" db="UniProtKB">
        <authorList>
            <consortium name="Ensembl"/>
        </authorList>
    </citation>
    <scope>IDENTIFICATION</scope>
</reference>
<dbReference type="STRING" id="409849.ENSPMGP00000008294"/>
<dbReference type="CDD" id="cd00037">
    <property type="entry name" value="CLECT"/>
    <property type="match status" value="1"/>
</dbReference>
<keyword evidence="4" id="KW-1185">Reference proteome</keyword>
<dbReference type="PROSITE" id="PS50041">
    <property type="entry name" value="C_TYPE_LECTIN_2"/>
    <property type="match status" value="1"/>
</dbReference>
<name>A0A3B3ZV25_9GOBI</name>
<dbReference type="AlphaFoldDB" id="A0A3B3ZV25"/>
<dbReference type="Gene3D" id="3.10.100.10">
    <property type="entry name" value="Mannose-Binding Protein A, subunit A"/>
    <property type="match status" value="1"/>
</dbReference>
<dbReference type="InterPro" id="IPR016186">
    <property type="entry name" value="C-type_lectin-like/link_sf"/>
</dbReference>
<reference evidence="3" key="2">
    <citation type="submission" date="2025-09" db="UniProtKB">
        <authorList>
            <consortium name="Ensembl"/>
        </authorList>
    </citation>
    <scope>IDENTIFICATION</scope>
</reference>
<proteinExistence type="predicted"/>
<feature type="domain" description="C-type lectin" evidence="2">
    <location>
        <begin position="47"/>
        <end position="150"/>
    </location>
</feature>
<evidence type="ECO:0000313" key="4">
    <source>
        <dbReference type="Proteomes" id="UP000261520"/>
    </source>
</evidence>
<keyword evidence="1" id="KW-0812">Transmembrane</keyword>
<dbReference type="InterPro" id="IPR001304">
    <property type="entry name" value="C-type_lectin-like"/>
</dbReference>
<dbReference type="InterPro" id="IPR016187">
    <property type="entry name" value="CTDL_fold"/>
</dbReference>
<evidence type="ECO:0000256" key="1">
    <source>
        <dbReference type="SAM" id="Phobius"/>
    </source>
</evidence>
<keyword evidence="1" id="KW-0472">Membrane</keyword>
<evidence type="ECO:0000313" key="3">
    <source>
        <dbReference type="Ensembl" id="ENSPMGP00000008294.1"/>
    </source>
</evidence>
<feature type="transmembrane region" description="Helical" evidence="1">
    <location>
        <begin position="12"/>
        <end position="31"/>
    </location>
</feature>
<dbReference type="Ensembl" id="ENSPMGT00000008826.1">
    <property type="protein sequence ID" value="ENSPMGP00000008294.1"/>
    <property type="gene ID" value="ENSPMGG00000006868.1"/>
</dbReference>
<protein>
    <recommendedName>
        <fullName evidence="2">C-type lectin domain-containing protein</fullName>
    </recommendedName>
</protein>
<accession>A0A3B3ZV25</accession>
<sequence>MDPRSARGCPGHVFWTLTWSGIFTVLTWISLGVHMEVSLRGGPWVFYRGAEYLLAKQPFSWDAVSLACQMMGAYLVSIHSKEELHFIKERLRRVCTFILGWVRVFVGYWLDLVNIPLHSGSYSLKKCAIFFMTILWRFSGIDQTLQVSCMYKYK</sequence>
<keyword evidence="1" id="KW-1133">Transmembrane helix</keyword>
<dbReference type="SUPFAM" id="SSF56436">
    <property type="entry name" value="C-type lectin-like"/>
    <property type="match status" value="1"/>
</dbReference>
<evidence type="ECO:0000259" key="2">
    <source>
        <dbReference type="PROSITE" id="PS50041"/>
    </source>
</evidence>
<organism evidence="3 4">
    <name type="scientific">Periophthalmus magnuspinnatus</name>
    <dbReference type="NCBI Taxonomy" id="409849"/>
    <lineage>
        <taxon>Eukaryota</taxon>
        <taxon>Metazoa</taxon>
        <taxon>Chordata</taxon>
        <taxon>Craniata</taxon>
        <taxon>Vertebrata</taxon>
        <taxon>Euteleostomi</taxon>
        <taxon>Actinopterygii</taxon>
        <taxon>Neopterygii</taxon>
        <taxon>Teleostei</taxon>
        <taxon>Neoteleostei</taxon>
        <taxon>Acanthomorphata</taxon>
        <taxon>Gobiaria</taxon>
        <taxon>Gobiiformes</taxon>
        <taxon>Gobioidei</taxon>
        <taxon>Gobiidae</taxon>
        <taxon>Oxudercinae</taxon>
        <taxon>Periophthalmus</taxon>
    </lineage>
</organism>
<dbReference type="Proteomes" id="UP000261520">
    <property type="component" value="Unplaced"/>
</dbReference>